<dbReference type="EMBL" id="BAAFJT010000002">
    <property type="protein sequence ID" value="GAB0184975.1"/>
    <property type="molecule type" value="Genomic_DNA"/>
</dbReference>
<name>A0ABC9WHL8_GRUJA</name>
<reference evidence="1 2" key="1">
    <citation type="submission" date="2024-06" db="EMBL/GenBank/DDBJ databases">
        <title>The draft genome of Grus japonensis, version 3.</title>
        <authorList>
            <person name="Nabeshima K."/>
            <person name="Suzuki S."/>
            <person name="Onuma M."/>
        </authorList>
    </citation>
    <scope>NUCLEOTIDE SEQUENCE [LARGE SCALE GENOMIC DNA]</scope>
    <source>
        <strain evidence="1 2">451A</strain>
    </source>
</reference>
<evidence type="ECO:0000313" key="2">
    <source>
        <dbReference type="Proteomes" id="UP001623348"/>
    </source>
</evidence>
<organism evidence="1 2">
    <name type="scientific">Grus japonensis</name>
    <name type="common">Japanese crane</name>
    <name type="synonym">Red-crowned crane</name>
    <dbReference type="NCBI Taxonomy" id="30415"/>
    <lineage>
        <taxon>Eukaryota</taxon>
        <taxon>Metazoa</taxon>
        <taxon>Chordata</taxon>
        <taxon>Craniata</taxon>
        <taxon>Vertebrata</taxon>
        <taxon>Euteleostomi</taxon>
        <taxon>Archelosauria</taxon>
        <taxon>Archosauria</taxon>
        <taxon>Dinosauria</taxon>
        <taxon>Saurischia</taxon>
        <taxon>Theropoda</taxon>
        <taxon>Coelurosauria</taxon>
        <taxon>Aves</taxon>
        <taxon>Neognathae</taxon>
        <taxon>Neoaves</taxon>
        <taxon>Gruiformes</taxon>
        <taxon>Gruidae</taxon>
        <taxon>Grus</taxon>
    </lineage>
</organism>
<proteinExistence type="predicted"/>
<sequence length="144" mass="16571">MLQRRWEEEYENDVYHGGEENGFINFILHSPEVSIKLRMQKLHCVLRNDMDSGIECTLSKFASDTKLCGVVDTLERRDAIQSDLDRLETWACANRMKFNKAKCKVLHVGWGNPKHNYRLGGEQIESSPEEKDLGVLVDGKLNMT</sequence>
<dbReference type="GO" id="GO:0004860">
    <property type="term" value="F:protein kinase inhibitor activity"/>
    <property type="evidence" value="ECO:0007669"/>
    <property type="project" value="UniProtKB-KW"/>
</dbReference>
<accession>A0ABC9WHL8</accession>
<keyword evidence="2" id="KW-1185">Reference proteome</keyword>
<dbReference type="PANTHER" id="PTHR33332">
    <property type="entry name" value="REVERSE TRANSCRIPTASE DOMAIN-CONTAINING PROTEIN"/>
    <property type="match status" value="1"/>
</dbReference>
<dbReference type="Proteomes" id="UP001623348">
    <property type="component" value="Unassembled WGS sequence"/>
</dbReference>
<comment type="caution">
    <text evidence="1">The sequence shown here is derived from an EMBL/GenBank/DDBJ whole genome shotgun (WGS) entry which is preliminary data.</text>
</comment>
<evidence type="ECO:0000313" key="1">
    <source>
        <dbReference type="EMBL" id="GAB0184975.1"/>
    </source>
</evidence>
<keyword evidence="1" id="KW-0649">Protein kinase inhibitor</keyword>
<gene>
    <name evidence="1" type="ORF">GRJ2_000962800</name>
</gene>
<protein>
    <submittedName>
        <fullName evidence="1">cAMP-dependent protein kinase inhibitor alpha</fullName>
    </submittedName>
</protein>
<dbReference type="AlphaFoldDB" id="A0ABC9WHL8"/>